<name>A0A5B0RVQ6_PUCGR</name>
<evidence type="ECO:0000313" key="1">
    <source>
        <dbReference type="EMBL" id="KAA1130066.1"/>
    </source>
</evidence>
<dbReference type="Proteomes" id="UP000325313">
    <property type="component" value="Unassembled WGS sequence"/>
</dbReference>
<dbReference type="AlphaFoldDB" id="A0A5B0RVQ6"/>
<dbReference type="EMBL" id="VDEP01000113">
    <property type="protein sequence ID" value="KAA1130066.1"/>
    <property type="molecule type" value="Genomic_DNA"/>
</dbReference>
<reference evidence="1 2" key="1">
    <citation type="submission" date="2019-05" db="EMBL/GenBank/DDBJ databases">
        <title>Emergence of the Ug99 lineage of the wheat stem rust pathogen through somatic hybridization.</title>
        <authorList>
            <person name="Li F."/>
            <person name="Upadhyaya N.M."/>
            <person name="Sperschneider J."/>
            <person name="Matny O."/>
            <person name="Nguyen-Phuc H."/>
            <person name="Mago R."/>
            <person name="Raley C."/>
            <person name="Miller M.E."/>
            <person name="Silverstein K.A.T."/>
            <person name="Henningsen E."/>
            <person name="Hirsch C.D."/>
            <person name="Visser B."/>
            <person name="Pretorius Z.A."/>
            <person name="Steffenson B.J."/>
            <person name="Schwessinger B."/>
            <person name="Dodds P.N."/>
            <person name="Figueroa M."/>
        </authorList>
    </citation>
    <scope>NUCLEOTIDE SEQUENCE [LARGE SCALE GENOMIC DNA]</scope>
    <source>
        <strain evidence="1 2">Ug99</strain>
    </source>
</reference>
<protein>
    <submittedName>
        <fullName evidence="1">Uncharacterized protein</fullName>
    </submittedName>
</protein>
<sequence length="62" mass="6995">MINPKPSIRKKFSSPLYTTELHERRLRRWASARSLPNYTLSHNQAPSGIASGCGLDYQYSAA</sequence>
<gene>
    <name evidence="1" type="ORF">PGTUg99_001644</name>
</gene>
<evidence type="ECO:0000313" key="2">
    <source>
        <dbReference type="Proteomes" id="UP000325313"/>
    </source>
</evidence>
<comment type="caution">
    <text evidence="1">The sequence shown here is derived from an EMBL/GenBank/DDBJ whole genome shotgun (WGS) entry which is preliminary data.</text>
</comment>
<accession>A0A5B0RVQ6</accession>
<organism evidence="1 2">
    <name type="scientific">Puccinia graminis f. sp. tritici</name>
    <dbReference type="NCBI Taxonomy" id="56615"/>
    <lineage>
        <taxon>Eukaryota</taxon>
        <taxon>Fungi</taxon>
        <taxon>Dikarya</taxon>
        <taxon>Basidiomycota</taxon>
        <taxon>Pucciniomycotina</taxon>
        <taxon>Pucciniomycetes</taxon>
        <taxon>Pucciniales</taxon>
        <taxon>Pucciniaceae</taxon>
        <taxon>Puccinia</taxon>
    </lineage>
</organism>
<proteinExistence type="predicted"/>